<dbReference type="InterPro" id="IPR046909">
    <property type="entry name" value="cREC_REC"/>
</dbReference>
<proteinExistence type="predicted"/>
<name>A0A2R3Z9Z3_9FLAO</name>
<evidence type="ECO:0000313" key="2">
    <source>
        <dbReference type="EMBL" id="AVR47108.1"/>
    </source>
</evidence>
<evidence type="ECO:0000259" key="1">
    <source>
        <dbReference type="Pfam" id="PF20274"/>
    </source>
</evidence>
<dbReference type="Pfam" id="PF20274">
    <property type="entry name" value="cREC_REC"/>
    <property type="match status" value="1"/>
</dbReference>
<reference evidence="3" key="1">
    <citation type="submission" date="2018-03" db="EMBL/GenBank/DDBJ databases">
        <title>Gramella fulva sp. nov., isolated from a dry surface of tidal flat.</title>
        <authorList>
            <person name="Hwang S.H."/>
            <person name="Hwang W.M."/>
            <person name="Kang K."/>
            <person name="Ahn T.-Y."/>
        </authorList>
    </citation>
    <scope>NUCLEOTIDE SEQUENCE [LARGE SCALE GENOMIC DNA]</scope>
    <source>
        <strain evidence="3">SH35</strain>
    </source>
</reference>
<sequence length="153" mass="17497">MVLSALRNWVSVLLSLPIIQKLIRTKNLKPPHSSKGDTKTLLWLDDRLNPMDTRMDWLSFSPVGREVEVIWVKNFHEFQNWICNYGLPKGICFDHDLGKDKPTGYDCAAWLIKYCTEHNKPLPLWSSQCADPAAKAKIKKLLKSYSASTEIPA</sequence>
<accession>A0A2R3Z9Z3</accession>
<dbReference type="AlphaFoldDB" id="A0A2R3Z9Z3"/>
<organism evidence="2 3">
    <name type="scientific">Christiangramia fulva</name>
    <dbReference type="NCBI Taxonomy" id="2126553"/>
    <lineage>
        <taxon>Bacteria</taxon>
        <taxon>Pseudomonadati</taxon>
        <taxon>Bacteroidota</taxon>
        <taxon>Flavobacteriia</taxon>
        <taxon>Flavobacteriales</taxon>
        <taxon>Flavobacteriaceae</taxon>
        <taxon>Christiangramia</taxon>
    </lineage>
</organism>
<evidence type="ECO:0000313" key="3">
    <source>
        <dbReference type="Proteomes" id="UP000241507"/>
    </source>
</evidence>
<dbReference type="Proteomes" id="UP000241507">
    <property type="component" value="Chromosome"/>
</dbReference>
<keyword evidence="3" id="KW-1185">Reference proteome</keyword>
<dbReference type="KEGG" id="grs:C7S20_18660"/>
<dbReference type="EMBL" id="CP028136">
    <property type="protein sequence ID" value="AVR47108.1"/>
    <property type="molecule type" value="Genomic_DNA"/>
</dbReference>
<protein>
    <recommendedName>
        <fullName evidence="1">Cyclic-phosphate processing Receiver domain-containing protein</fullName>
    </recommendedName>
</protein>
<feature type="domain" description="Cyclic-phosphate processing Receiver" evidence="1">
    <location>
        <begin position="41"/>
        <end position="143"/>
    </location>
</feature>
<gene>
    <name evidence="2" type="ORF">C7S20_18660</name>
</gene>